<name>A0A0L1IPS9_ASPN3</name>
<organism evidence="1 2">
    <name type="scientific">Aspergillus nomiae NRRL (strain ATCC 15546 / NRRL 13137 / CBS 260.88 / M93)</name>
    <dbReference type="NCBI Taxonomy" id="1509407"/>
    <lineage>
        <taxon>Eukaryota</taxon>
        <taxon>Fungi</taxon>
        <taxon>Dikarya</taxon>
        <taxon>Ascomycota</taxon>
        <taxon>Pezizomycotina</taxon>
        <taxon>Eurotiomycetes</taxon>
        <taxon>Eurotiomycetidae</taxon>
        <taxon>Eurotiales</taxon>
        <taxon>Aspergillaceae</taxon>
        <taxon>Aspergillus</taxon>
        <taxon>Aspergillus subgen. Circumdati</taxon>
    </lineage>
</organism>
<evidence type="ECO:0000313" key="1">
    <source>
        <dbReference type="EMBL" id="KNG81517.1"/>
    </source>
</evidence>
<dbReference type="Proteomes" id="UP000037505">
    <property type="component" value="Unassembled WGS sequence"/>
</dbReference>
<accession>A0A0L1IPS9</accession>
<dbReference type="EMBL" id="JNOM01000438">
    <property type="protein sequence ID" value="KNG81517.1"/>
    <property type="molecule type" value="Genomic_DNA"/>
</dbReference>
<keyword evidence="2" id="KW-1185">Reference proteome</keyword>
<dbReference type="RefSeq" id="XP_015402440.1">
    <property type="nucleotide sequence ID" value="XM_015555794.1"/>
</dbReference>
<proteinExistence type="predicted"/>
<gene>
    <name evidence="1" type="ORF">ANOM_010538</name>
</gene>
<protein>
    <submittedName>
        <fullName evidence="1">Uncharacterized protein</fullName>
    </submittedName>
</protein>
<reference evidence="1 2" key="1">
    <citation type="submission" date="2014-06" db="EMBL/GenBank/DDBJ databases">
        <title>The Genome of the Aflatoxigenic Filamentous Fungus Aspergillus nomius.</title>
        <authorList>
            <person name="Moore M.G."/>
            <person name="Shannon B.M."/>
            <person name="Brian M.M."/>
        </authorList>
    </citation>
    <scope>NUCLEOTIDE SEQUENCE [LARGE SCALE GENOMIC DNA]</scope>
    <source>
        <strain evidence="1 2">NRRL 13137</strain>
    </source>
</reference>
<dbReference type="GeneID" id="26812342"/>
<evidence type="ECO:0000313" key="2">
    <source>
        <dbReference type="Proteomes" id="UP000037505"/>
    </source>
</evidence>
<comment type="caution">
    <text evidence="1">The sequence shown here is derived from an EMBL/GenBank/DDBJ whole genome shotgun (WGS) entry which is preliminary data.</text>
</comment>
<sequence>MVLHDTQWANNYQLFLEDSSTIRSASPVEKQYFFASYSTHIAPNLRSLEANFWIWTNVLAAIHPPPGTTVHLHVIEAHRGDYDTEYLFVDTCIRLVGAGLVWHYLEPVHEDRNYRAILLFRGTSLNPATYRTSNGSLDREPMGAWADGNLFGVAG</sequence>
<dbReference type="AlphaFoldDB" id="A0A0L1IPS9"/>